<evidence type="ECO:0000256" key="2">
    <source>
        <dbReference type="ARBA" id="ARBA00022692"/>
    </source>
</evidence>
<reference evidence="8" key="1">
    <citation type="journal article" date="2014" name="Int. J. Syst. Evol. Microbiol.">
        <title>Complete genome sequence of Corynebacterium casei LMG S-19264T (=DSM 44701T), isolated from a smear-ripened cheese.</title>
        <authorList>
            <consortium name="US DOE Joint Genome Institute (JGI-PGF)"/>
            <person name="Walter F."/>
            <person name="Albersmeier A."/>
            <person name="Kalinowski J."/>
            <person name="Ruckert C."/>
        </authorList>
    </citation>
    <scope>NUCLEOTIDE SEQUENCE</scope>
    <source>
        <strain evidence="8">KCTC 22169</strain>
    </source>
</reference>
<evidence type="ECO:0000256" key="3">
    <source>
        <dbReference type="ARBA" id="ARBA00022989"/>
    </source>
</evidence>
<dbReference type="GO" id="GO:0008273">
    <property type="term" value="F:calcium, potassium:sodium antiporter activity"/>
    <property type="evidence" value="ECO:0007669"/>
    <property type="project" value="TreeGrafter"/>
</dbReference>
<evidence type="ECO:0000313" key="8">
    <source>
        <dbReference type="EMBL" id="GGX63949.1"/>
    </source>
</evidence>
<evidence type="ECO:0000313" key="9">
    <source>
        <dbReference type="Proteomes" id="UP000626148"/>
    </source>
</evidence>
<dbReference type="EMBL" id="BMXR01000009">
    <property type="protein sequence ID" value="GGX63949.1"/>
    <property type="molecule type" value="Genomic_DNA"/>
</dbReference>
<feature type="transmembrane region" description="Helical" evidence="6">
    <location>
        <begin position="136"/>
        <end position="156"/>
    </location>
</feature>
<feature type="transmembrane region" description="Helical" evidence="6">
    <location>
        <begin position="73"/>
        <end position="96"/>
    </location>
</feature>
<dbReference type="GO" id="GO:0005262">
    <property type="term" value="F:calcium channel activity"/>
    <property type="evidence" value="ECO:0007669"/>
    <property type="project" value="TreeGrafter"/>
</dbReference>
<evidence type="ECO:0000256" key="5">
    <source>
        <dbReference type="SAM" id="MobiDB-lite"/>
    </source>
</evidence>
<evidence type="ECO:0000259" key="7">
    <source>
        <dbReference type="Pfam" id="PF01699"/>
    </source>
</evidence>
<feature type="domain" description="Sodium/calcium exchanger membrane region" evidence="7">
    <location>
        <begin position="191"/>
        <end position="337"/>
    </location>
</feature>
<feature type="transmembrane region" description="Helical" evidence="6">
    <location>
        <begin position="190"/>
        <end position="209"/>
    </location>
</feature>
<dbReference type="Pfam" id="PF01699">
    <property type="entry name" value="Na_Ca_ex"/>
    <property type="match status" value="2"/>
</dbReference>
<feature type="region of interest" description="Disordered" evidence="5">
    <location>
        <begin position="161"/>
        <end position="184"/>
    </location>
</feature>
<comment type="caution">
    <text evidence="8">The sequence shown here is derived from an EMBL/GenBank/DDBJ whole genome shotgun (WGS) entry which is preliminary data.</text>
</comment>
<dbReference type="RefSeq" id="WP_189611003.1">
    <property type="nucleotide sequence ID" value="NZ_BMXR01000009.1"/>
</dbReference>
<accession>A0A918KJC7</accession>
<evidence type="ECO:0000256" key="4">
    <source>
        <dbReference type="ARBA" id="ARBA00023136"/>
    </source>
</evidence>
<feature type="compositionally biased region" description="Basic and acidic residues" evidence="5">
    <location>
        <begin position="161"/>
        <end position="177"/>
    </location>
</feature>
<dbReference type="InterPro" id="IPR004837">
    <property type="entry name" value="NaCa_Exmemb"/>
</dbReference>
<dbReference type="AlphaFoldDB" id="A0A918KJC7"/>
<keyword evidence="2 6" id="KW-0812">Transmembrane</keyword>
<dbReference type="GO" id="GO:0006874">
    <property type="term" value="P:intracellular calcium ion homeostasis"/>
    <property type="evidence" value="ECO:0007669"/>
    <property type="project" value="TreeGrafter"/>
</dbReference>
<protein>
    <submittedName>
        <fullName evidence="8">Cation transporter</fullName>
    </submittedName>
</protein>
<evidence type="ECO:0000256" key="6">
    <source>
        <dbReference type="SAM" id="Phobius"/>
    </source>
</evidence>
<reference evidence="8" key="2">
    <citation type="submission" date="2020-09" db="EMBL/GenBank/DDBJ databases">
        <authorList>
            <person name="Sun Q."/>
            <person name="Kim S."/>
        </authorList>
    </citation>
    <scope>NUCLEOTIDE SEQUENCE</scope>
    <source>
        <strain evidence="8">KCTC 22169</strain>
    </source>
</reference>
<feature type="transmembrane region" description="Helical" evidence="6">
    <location>
        <begin position="321"/>
        <end position="340"/>
    </location>
</feature>
<keyword evidence="3 6" id="KW-1133">Transmembrane helix</keyword>
<organism evidence="8 9">
    <name type="scientific">Saccharospirillum salsuginis</name>
    <dbReference type="NCBI Taxonomy" id="418750"/>
    <lineage>
        <taxon>Bacteria</taxon>
        <taxon>Pseudomonadati</taxon>
        <taxon>Pseudomonadota</taxon>
        <taxon>Gammaproteobacteria</taxon>
        <taxon>Oceanospirillales</taxon>
        <taxon>Saccharospirillaceae</taxon>
        <taxon>Saccharospirillum</taxon>
    </lineage>
</organism>
<dbReference type="Proteomes" id="UP000626148">
    <property type="component" value="Unassembled WGS sequence"/>
</dbReference>
<gene>
    <name evidence="8" type="ORF">GCM10007392_34510</name>
</gene>
<dbReference type="PANTHER" id="PTHR10846">
    <property type="entry name" value="SODIUM/POTASSIUM/CALCIUM EXCHANGER"/>
    <property type="match status" value="1"/>
</dbReference>
<feature type="transmembrane region" description="Helical" evidence="6">
    <location>
        <begin position="291"/>
        <end position="309"/>
    </location>
</feature>
<proteinExistence type="predicted"/>
<evidence type="ECO:0000256" key="1">
    <source>
        <dbReference type="ARBA" id="ARBA00004141"/>
    </source>
</evidence>
<feature type="transmembrane region" description="Helical" evidence="6">
    <location>
        <begin position="44"/>
        <end position="67"/>
    </location>
</feature>
<keyword evidence="4 6" id="KW-0472">Membrane</keyword>
<name>A0A918KJC7_9GAMM</name>
<feature type="transmembrane region" description="Helical" evidence="6">
    <location>
        <begin position="6"/>
        <end position="23"/>
    </location>
</feature>
<feature type="transmembrane region" description="Helical" evidence="6">
    <location>
        <begin position="246"/>
        <end position="271"/>
    </location>
</feature>
<dbReference type="Gene3D" id="1.20.1420.30">
    <property type="entry name" value="NCX, central ion-binding region"/>
    <property type="match status" value="2"/>
</dbReference>
<sequence>MFDWPLWLNISVFIAATGVITYAGSKLSYVADRLADRTGLGEALMGAVLLGGSTSLSGVVVSITAAWQGEAQLAVSNAIGGIAAQTAFLAVADIVYRRANLEHAAASLANILFGALLIALMGGVMLAATAPEWSVMGVHPFTPILVIGYLGGLRVARRSRERPMWKPRQTRETRVDQPDETPPGERLPALWGRFAALAFMLGTSGWLVAQSGMGIAQQTGLSGTLVGFLFTAVATSTPELVTTIAAVRNGALTLAIGGILGGNAFDVMFAVAADVAYREGSVYHAITSHELFMTTLGMIMTAVLVMGMLSRQEHGVGRIGFESALILVLYAVGVTVVAVSG</sequence>
<dbReference type="GO" id="GO:0005886">
    <property type="term" value="C:plasma membrane"/>
    <property type="evidence" value="ECO:0007669"/>
    <property type="project" value="TreeGrafter"/>
</dbReference>
<dbReference type="InterPro" id="IPR044880">
    <property type="entry name" value="NCX_ion-bd_dom_sf"/>
</dbReference>
<dbReference type="InterPro" id="IPR004481">
    <property type="entry name" value="K/Na/Ca-exchanger"/>
</dbReference>
<feature type="domain" description="Sodium/calcium exchanger membrane region" evidence="7">
    <location>
        <begin position="10"/>
        <end position="127"/>
    </location>
</feature>
<keyword evidence="9" id="KW-1185">Reference proteome</keyword>
<feature type="transmembrane region" description="Helical" evidence="6">
    <location>
        <begin position="108"/>
        <end position="130"/>
    </location>
</feature>
<dbReference type="PANTHER" id="PTHR10846:SF8">
    <property type="entry name" value="INNER MEMBRANE PROTEIN YRBG"/>
    <property type="match status" value="1"/>
</dbReference>
<comment type="subcellular location">
    <subcellularLocation>
        <location evidence="1">Membrane</location>
        <topology evidence="1">Multi-pass membrane protein</topology>
    </subcellularLocation>
</comment>